<organism evidence="2 3">
    <name type="scientific">Phyllosticta citribraziliensis</name>
    <dbReference type="NCBI Taxonomy" id="989973"/>
    <lineage>
        <taxon>Eukaryota</taxon>
        <taxon>Fungi</taxon>
        <taxon>Dikarya</taxon>
        <taxon>Ascomycota</taxon>
        <taxon>Pezizomycotina</taxon>
        <taxon>Dothideomycetes</taxon>
        <taxon>Dothideomycetes incertae sedis</taxon>
        <taxon>Botryosphaeriales</taxon>
        <taxon>Phyllostictaceae</taxon>
        <taxon>Phyllosticta</taxon>
    </lineage>
</organism>
<dbReference type="EMBL" id="JBBPEH010000003">
    <property type="protein sequence ID" value="KAK7541265.1"/>
    <property type="molecule type" value="Genomic_DNA"/>
</dbReference>
<name>A0ABR1M1A5_9PEZI</name>
<feature type="compositionally biased region" description="Basic and acidic residues" evidence="1">
    <location>
        <begin position="139"/>
        <end position="150"/>
    </location>
</feature>
<proteinExistence type="predicted"/>
<keyword evidence="3" id="KW-1185">Reference proteome</keyword>
<evidence type="ECO:0000313" key="3">
    <source>
        <dbReference type="Proteomes" id="UP001360953"/>
    </source>
</evidence>
<dbReference type="Proteomes" id="UP001360953">
    <property type="component" value="Unassembled WGS sequence"/>
</dbReference>
<feature type="compositionally biased region" description="Basic residues" evidence="1">
    <location>
        <begin position="70"/>
        <end position="82"/>
    </location>
</feature>
<protein>
    <submittedName>
        <fullName evidence="2">Uncharacterized protein</fullName>
    </submittedName>
</protein>
<accession>A0ABR1M1A5</accession>
<sequence length="156" mass="16846">MDNAPPGPFALPTIILSSSMPFHAQGSVLLAPSLAALAFLTYLHQHTQQPIPATAVGFCVLGKRNQQAKQNRKNGRRVRRPQNFHDPGPGPGSGPGSFLTSRRSRRPSIDDKKIRLMRAAPVPSPPPCGQCPAKTSPNKRSDSCGSERVRPHVTPF</sequence>
<dbReference type="GeneID" id="92027888"/>
<evidence type="ECO:0000256" key="1">
    <source>
        <dbReference type="SAM" id="MobiDB-lite"/>
    </source>
</evidence>
<dbReference type="RefSeq" id="XP_066658196.1">
    <property type="nucleotide sequence ID" value="XM_066794982.1"/>
</dbReference>
<feature type="region of interest" description="Disordered" evidence="1">
    <location>
        <begin position="65"/>
        <end position="156"/>
    </location>
</feature>
<comment type="caution">
    <text evidence="2">The sequence shown here is derived from an EMBL/GenBank/DDBJ whole genome shotgun (WGS) entry which is preliminary data.</text>
</comment>
<evidence type="ECO:0000313" key="2">
    <source>
        <dbReference type="EMBL" id="KAK7541265.1"/>
    </source>
</evidence>
<gene>
    <name evidence="2" type="ORF">J3D65DRAFT_273104</name>
</gene>
<reference evidence="2 3" key="1">
    <citation type="submission" date="2024-04" db="EMBL/GenBank/DDBJ databases">
        <title>Phyllosticta paracitricarpa is synonymous to the EU quarantine fungus P. citricarpa based on phylogenomic analyses.</title>
        <authorList>
            <consortium name="Lawrence Berkeley National Laboratory"/>
            <person name="Van ingen-buijs V.A."/>
            <person name="Van westerhoven A.C."/>
            <person name="Haridas S."/>
            <person name="Skiadas P."/>
            <person name="Martin F."/>
            <person name="Groenewald J.Z."/>
            <person name="Crous P.W."/>
            <person name="Seidl M.F."/>
        </authorList>
    </citation>
    <scope>NUCLEOTIDE SEQUENCE [LARGE SCALE GENOMIC DNA]</scope>
    <source>
        <strain evidence="2 3">CPC 17464</strain>
    </source>
</reference>